<evidence type="ECO:0000256" key="1">
    <source>
        <dbReference type="SAM" id="Phobius"/>
    </source>
</evidence>
<dbReference type="Proteomes" id="UP000250266">
    <property type="component" value="Unassembled WGS sequence"/>
</dbReference>
<name>A0A8E2ECM6_9PEZI</name>
<dbReference type="EMBL" id="KV744917">
    <property type="protein sequence ID" value="OCK81547.1"/>
    <property type="molecule type" value="Genomic_DNA"/>
</dbReference>
<feature type="transmembrane region" description="Helical" evidence="1">
    <location>
        <begin position="139"/>
        <end position="159"/>
    </location>
</feature>
<dbReference type="Pfam" id="PF09990">
    <property type="entry name" value="DUF2231"/>
    <property type="match status" value="1"/>
</dbReference>
<reference evidence="3 4" key="1">
    <citation type="journal article" date="2016" name="Nat. Commun.">
        <title>Ectomycorrhizal ecology is imprinted in the genome of the dominant symbiotic fungus Cenococcum geophilum.</title>
        <authorList>
            <consortium name="DOE Joint Genome Institute"/>
            <person name="Peter M."/>
            <person name="Kohler A."/>
            <person name="Ohm R.A."/>
            <person name="Kuo A."/>
            <person name="Krutzmann J."/>
            <person name="Morin E."/>
            <person name="Arend M."/>
            <person name="Barry K.W."/>
            <person name="Binder M."/>
            <person name="Choi C."/>
            <person name="Clum A."/>
            <person name="Copeland A."/>
            <person name="Grisel N."/>
            <person name="Haridas S."/>
            <person name="Kipfer T."/>
            <person name="LaButti K."/>
            <person name="Lindquist E."/>
            <person name="Lipzen A."/>
            <person name="Maire R."/>
            <person name="Meier B."/>
            <person name="Mihaltcheva S."/>
            <person name="Molinier V."/>
            <person name="Murat C."/>
            <person name="Poggeler S."/>
            <person name="Quandt C.A."/>
            <person name="Sperisen C."/>
            <person name="Tritt A."/>
            <person name="Tisserant E."/>
            <person name="Crous P.W."/>
            <person name="Henrissat B."/>
            <person name="Nehls U."/>
            <person name="Egli S."/>
            <person name="Spatafora J.W."/>
            <person name="Grigoriev I.V."/>
            <person name="Martin F.M."/>
        </authorList>
    </citation>
    <scope>NUCLEOTIDE SEQUENCE [LARGE SCALE GENOMIC DNA]</scope>
    <source>
        <strain evidence="3 4">CBS 459.81</strain>
    </source>
</reference>
<feature type="domain" description="DUF2231" evidence="2">
    <location>
        <begin position="4"/>
        <end position="163"/>
    </location>
</feature>
<keyword evidence="1" id="KW-0812">Transmembrane</keyword>
<feature type="transmembrane region" description="Helical" evidence="1">
    <location>
        <begin position="59"/>
        <end position="80"/>
    </location>
</feature>
<feature type="transmembrane region" description="Helical" evidence="1">
    <location>
        <begin position="101"/>
        <end position="119"/>
    </location>
</feature>
<organism evidence="3 4">
    <name type="scientific">Lepidopterella palustris CBS 459.81</name>
    <dbReference type="NCBI Taxonomy" id="1314670"/>
    <lineage>
        <taxon>Eukaryota</taxon>
        <taxon>Fungi</taxon>
        <taxon>Dikarya</taxon>
        <taxon>Ascomycota</taxon>
        <taxon>Pezizomycotina</taxon>
        <taxon>Dothideomycetes</taxon>
        <taxon>Pleosporomycetidae</taxon>
        <taxon>Mytilinidiales</taxon>
        <taxon>Argynnaceae</taxon>
        <taxon>Lepidopterella</taxon>
    </lineage>
</organism>
<gene>
    <name evidence="3" type="ORF">K432DRAFT_381249</name>
</gene>
<sequence>MGNRPIHPATVHFPITFITLSSFLDIFSVAATHPTTAPFIGSALKSLDLQLHLAAIPQFSYYIGILALITAVPAVITGALELKPLIDRDGPFGTPKARAGVAHALLNDIAIGGLAYNWWTRRAVDGFEPSTLNLAISGALALPAVSLAAFFGGSLVYGYGMGMSMGSGKGKGKKTQ</sequence>
<evidence type="ECO:0000313" key="4">
    <source>
        <dbReference type="Proteomes" id="UP000250266"/>
    </source>
</evidence>
<accession>A0A8E2ECM6</accession>
<dbReference type="OrthoDB" id="2580011at2759"/>
<dbReference type="AlphaFoldDB" id="A0A8E2ECM6"/>
<dbReference type="InterPro" id="IPR019251">
    <property type="entry name" value="DUF2231_TM"/>
</dbReference>
<keyword evidence="1" id="KW-1133">Transmembrane helix</keyword>
<protein>
    <recommendedName>
        <fullName evidence="2">DUF2231 domain-containing protein</fullName>
    </recommendedName>
</protein>
<evidence type="ECO:0000313" key="3">
    <source>
        <dbReference type="EMBL" id="OCK81547.1"/>
    </source>
</evidence>
<evidence type="ECO:0000259" key="2">
    <source>
        <dbReference type="Pfam" id="PF09990"/>
    </source>
</evidence>
<proteinExistence type="predicted"/>
<keyword evidence="4" id="KW-1185">Reference proteome</keyword>
<keyword evidence="1" id="KW-0472">Membrane</keyword>